<reference evidence="2" key="1">
    <citation type="submission" date="2014-11" db="EMBL/GenBank/DDBJ databases">
        <title>Xylella fastidiosa Hib4 Genome Sequencing.</title>
        <authorList>
            <person name="Pierry P.M."/>
            <person name="da Silva A.M."/>
        </authorList>
    </citation>
    <scope>NUCLEOTIDE SEQUENCE [LARGE SCALE GENOMIC DNA]</scope>
    <source>
        <strain evidence="2">Hib4</strain>
    </source>
</reference>
<sequence>MANCGIIDNLGTGHLYGDHLALQAQTHAAAIAARQRLDIGATTLRNTTNAFITSDGDEGIDITAVRLTPP</sequence>
<dbReference type="Proteomes" id="UP000196980">
    <property type="component" value="Chromosome"/>
</dbReference>
<dbReference type="RefSeq" id="WP_088578457.1">
    <property type="nucleotide sequence ID" value="NZ_CP009885.1"/>
</dbReference>
<dbReference type="AlphaFoldDB" id="A0ABD7BYE7"/>
<organism evidence="1 2">
    <name type="scientific">Xylella fastidiosa</name>
    <dbReference type="NCBI Taxonomy" id="2371"/>
    <lineage>
        <taxon>Bacteria</taxon>
        <taxon>Pseudomonadati</taxon>
        <taxon>Pseudomonadota</taxon>
        <taxon>Gammaproteobacteria</taxon>
        <taxon>Lysobacterales</taxon>
        <taxon>Lysobacteraceae</taxon>
        <taxon>Xylella</taxon>
    </lineage>
</organism>
<gene>
    <name evidence="1" type="ORF">XFHB_13990</name>
</gene>
<dbReference type="KEGG" id="xfh:XFHB_13990"/>
<evidence type="ECO:0000313" key="1">
    <source>
        <dbReference type="EMBL" id="QPB72618.1"/>
    </source>
</evidence>
<name>A0ABD7BYE7_XYLFS</name>
<proteinExistence type="predicted"/>
<evidence type="ECO:0000313" key="2">
    <source>
        <dbReference type="Proteomes" id="UP000196980"/>
    </source>
</evidence>
<accession>A0ABD7BYE7</accession>
<protein>
    <submittedName>
        <fullName evidence="1">Uncharacterized protein</fullName>
    </submittedName>
</protein>
<dbReference type="EMBL" id="CP009885">
    <property type="protein sequence ID" value="QPB72618.1"/>
    <property type="molecule type" value="Genomic_DNA"/>
</dbReference>